<feature type="compositionally biased region" description="Basic and acidic residues" evidence="1">
    <location>
        <begin position="1"/>
        <end position="12"/>
    </location>
</feature>
<protein>
    <submittedName>
        <fullName evidence="2">Uncharacterized protein</fullName>
    </submittedName>
</protein>
<dbReference type="AlphaFoldDB" id="A0A9P6KE89"/>
<feature type="non-terminal residue" evidence="2">
    <location>
        <position position="312"/>
    </location>
</feature>
<proteinExistence type="predicted"/>
<organism evidence="2 3">
    <name type="scientific">Lunasporangiospora selenospora</name>
    <dbReference type="NCBI Taxonomy" id="979761"/>
    <lineage>
        <taxon>Eukaryota</taxon>
        <taxon>Fungi</taxon>
        <taxon>Fungi incertae sedis</taxon>
        <taxon>Mucoromycota</taxon>
        <taxon>Mortierellomycotina</taxon>
        <taxon>Mortierellomycetes</taxon>
        <taxon>Mortierellales</taxon>
        <taxon>Mortierellaceae</taxon>
        <taxon>Lunasporangiospora</taxon>
    </lineage>
</organism>
<gene>
    <name evidence="2" type="ORF">BGW38_001254</name>
</gene>
<feature type="compositionally biased region" description="Low complexity" evidence="1">
    <location>
        <begin position="98"/>
        <end position="124"/>
    </location>
</feature>
<evidence type="ECO:0000256" key="1">
    <source>
        <dbReference type="SAM" id="MobiDB-lite"/>
    </source>
</evidence>
<feature type="compositionally biased region" description="Basic residues" evidence="1">
    <location>
        <begin position="126"/>
        <end position="135"/>
    </location>
</feature>
<evidence type="ECO:0000313" key="2">
    <source>
        <dbReference type="EMBL" id="KAF9581648.1"/>
    </source>
</evidence>
<feature type="compositionally biased region" description="Polar residues" evidence="1">
    <location>
        <begin position="136"/>
        <end position="149"/>
    </location>
</feature>
<keyword evidence="3" id="KW-1185">Reference proteome</keyword>
<sequence>STHREAASDHGSRSPMSVDVADGMREDALSWIAGESAISRAEGSGIHVPEREDPQESQMRSPQPMEDIQEHGRRSGSKSDRFASSSSPSSGTGEDGTAGRTRSSKSGSRRSSASTSPLASASGTKRSLKGHRSKTKATTFSEDQPYQHESTSMSPNPSSSTLLATSPSHQRQRSPGGSSRTTPRCGCSNCHDMGKLSPAQCTYRYGRYLKSEPVPIYAGPLGLGDDIPSPSPSPPATSRLHIHMAMAGHSPIGSPTQPSHLTVPFTSSISFSGRRKSTDSLEAVQAHGHHQESILDIALHSSVNSKNDIIQL</sequence>
<feature type="compositionally biased region" description="Low complexity" evidence="1">
    <location>
        <begin position="150"/>
        <end position="168"/>
    </location>
</feature>
<feature type="region of interest" description="Disordered" evidence="1">
    <location>
        <begin position="1"/>
        <end position="21"/>
    </location>
</feature>
<comment type="caution">
    <text evidence="2">The sequence shown here is derived from an EMBL/GenBank/DDBJ whole genome shotgun (WGS) entry which is preliminary data.</text>
</comment>
<dbReference type="EMBL" id="JAABOA010001388">
    <property type="protein sequence ID" value="KAF9581648.1"/>
    <property type="molecule type" value="Genomic_DNA"/>
</dbReference>
<name>A0A9P6KE89_9FUNG</name>
<feature type="compositionally biased region" description="Basic and acidic residues" evidence="1">
    <location>
        <begin position="68"/>
        <end position="81"/>
    </location>
</feature>
<dbReference type="OrthoDB" id="2449810at2759"/>
<feature type="region of interest" description="Disordered" evidence="1">
    <location>
        <begin position="35"/>
        <end position="190"/>
    </location>
</feature>
<dbReference type="Proteomes" id="UP000780801">
    <property type="component" value="Unassembled WGS sequence"/>
</dbReference>
<reference evidence="2" key="1">
    <citation type="journal article" date="2020" name="Fungal Divers.">
        <title>Resolving the Mortierellaceae phylogeny through synthesis of multi-gene phylogenetics and phylogenomics.</title>
        <authorList>
            <person name="Vandepol N."/>
            <person name="Liber J."/>
            <person name="Desiro A."/>
            <person name="Na H."/>
            <person name="Kennedy M."/>
            <person name="Barry K."/>
            <person name="Grigoriev I.V."/>
            <person name="Miller A.N."/>
            <person name="O'Donnell K."/>
            <person name="Stajich J.E."/>
            <person name="Bonito G."/>
        </authorList>
    </citation>
    <scope>NUCLEOTIDE SEQUENCE</scope>
    <source>
        <strain evidence="2">KOD1015</strain>
    </source>
</reference>
<accession>A0A9P6KE89</accession>
<feature type="compositionally biased region" description="Polar residues" evidence="1">
    <location>
        <begin position="173"/>
        <end position="182"/>
    </location>
</feature>
<evidence type="ECO:0000313" key="3">
    <source>
        <dbReference type="Proteomes" id="UP000780801"/>
    </source>
</evidence>